<organism evidence="2 3">
    <name type="scientific">Simiduia agarivorans (strain DSM 21679 / JCM 13881 / BCRC 17597 / SA1)</name>
    <dbReference type="NCBI Taxonomy" id="1117647"/>
    <lineage>
        <taxon>Bacteria</taxon>
        <taxon>Pseudomonadati</taxon>
        <taxon>Pseudomonadota</taxon>
        <taxon>Gammaproteobacteria</taxon>
        <taxon>Cellvibrionales</taxon>
        <taxon>Cellvibrionaceae</taxon>
        <taxon>Simiduia</taxon>
    </lineage>
</organism>
<dbReference type="HOGENOM" id="CLU_432704_0_0_6"/>
<dbReference type="RefSeq" id="WP_015048362.1">
    <property type="nucleotide sequence ID" value="NC_018868.3"/>
</dbReference>
<name>K4KM25_SIMAS</name>
<dbReference type="PANTHER" id="PTHR20992">
    <property type="entry name" value="AT15442P-RELATED"/>
    <property type="match status" value="1"/>
</dbReference>
<feature type="transmembrane region" description="Helical" evidence="1">
    <location>
        <begin position="503"/>
        <end position="528"/>
    </location>
</feature>
<feature type="transmembrane region" description="Helical" evidence="1">
    <location>
        <begin position="540"/>
        <end position="559"/>
    </location>
</feature>
<dbReference type="eggNOG" id="COG1808">
    <property type="taxonomic scope" value="Bacteria"/>
</dbReference>
<dbReference type="PANTHER" id="PTHR20992:SF9">
    <property type="entry name" value="AT15442P-RELATED"/>
    <property type="match status" value="1"/>
</dbReference>
<protein>
    <recommendedName>
        <fullName evidence="4">TIGR00341 family protein</fullName>
    </recommendedName>
</protein>
<dbReference type="Proteomes" id="UP000000466">
    <property type="component" value="Chromosome"/>
</dbReference>
<feature type="transmembrane region" description="Helical" evidence="1">
    <location>
        <begin position="474"/>
        <end position="497"/>
    </location>
</feature>
<feature type="transmembrane region" description="Helical" evidence="1">
    <location>
        <begin position="449"/>
        <end position="467"/>
    </location>
</feature>
<dbReference type="SUPFAM" id="SSF111331">
    <property type="entry name" value="NAD kinase/diacylglycerol kinase-like"/>
    <property type="match status" value="1"/>
</dbReference>
<proteinExistence type="predicted"/>
<keyword evidence="3" id="KW-1185">Reference proteome</keyword>
<dbReference type="Gene3D" id="2.60.200.40">
    <property type="match status" value="1"/>
</dbReference>
<gene>
    <name evidence="2" type="ordered locus">M5M_15385</name>
</gene>
<feature type="transmembrane region" description="Helical" evidence="1">
    <location>
        <begin position="412"/>
        <end position="434"/>
    </location>
</feature>
<dbReference type="KEGG" id="saga:M5M_15385"/>
<dbReference type="InterPro" id="IPR016064">
    <property type="entry name" value="NAD/diacylglycerol_kinase_sf"/>
</dbReference>
<evidence type="ECO:0000256" key="1">
    <source>
        <dbReference type="SAM" id="Phobius"/>
    </source>
</evidence>
<sequence length="639" mass="69023">MTYVPEAVLVTSETLTAKLKQQIESFAYSHGIALTLMPEDSFFARPPVAGCHVVAVLSIDNAHDYLDLAARQKFSLGAIPVSGQSRLCEWLRLPVQTEDALALAFGSEHPPIELLRCNGEIALGMVTLGSNPFIDGRSKAFRNRNQSWLERVLFLWAVAWQSVLSLFRIQPFAATITLGDGAPVKTAITGMVALENDIRGPAARLLAPHLGMENGFINALFIAPKSVWAYLSFLKDGLVYKNQPLAKLSDAVSFIRVPSIVVELKAGRDYFIDGRRRNADTLVMAVEPAAVCINVLPLAQEQKETKEITRTDKLPRGDEQLKFIANALPLFTHAGEGDFKDLFIQLREVARPHSTFLTLMVLSAVVASLGLFLSSPAVIIGAMVLAPLMSPIISLAMALLRRERNLLVQSLETIGIGMCLALGTAALVTLLIPVDRITSEIAGRLQPNLLDLGVAIASGIAGAYAYVREDVAKSVSGVAIAVALVPPLCVSGIGIGWMDWQVISGAMLLFLTNLVGISLAAALTFLVLGFSPLERARKGLMFSAALMGVIAIPLSVAMWDMASHWQLEKRLSGLVVSVGDQQVQLTELQVRVHSDTTVVLADVLSDRLLSAGELQQLKQLLEAQAGEPLQLQLTPRILL</sequence>
<dbReference type="eggNOG" id="COG1597">
    <property type="taxonomic scope" value="Bacteria"/>
</dbReference>
<evidence type="ECO:0000313" key="2">
    <source>
        <dbReference type="EMBL" id="AFV00210.1"/>
    </source>
</evidence>
<accession>K4KM25</accession>
<keyword evidence="1" id="KW-1133">Transmembrane helix</keyword>
<dbReference type="STRING" id="1117647.M5M_15385"/>
<reference evidence="2 3" key="1">
    <citation type="journal article" date="2013" name="Genome Announc.">
        <title>Complete genome sequence of Simiduia agarivorans SA1(T), a marine bacterium able to degrade a variety of polysaccharides.</title>
        <authorList>
            <person name="Lin S.Y."/>
            <person name="Shieh W.Y."/>
            <person name="Chen J.S."/>
            <person name="Tang S.L."/>
        </authorList>
    </citation>
    <scope>NUCLEOTIDE SEQUENCE [LARGE SCALE GENOMIC DNA]</scope>
    <source>
        <strain evidence="3">DSM 21679 / JCM 13881 / BCRC 17597 / SA1</strain>
    </source>
</reference>
<dbReference type="AlphaFoldDB" id="K4KM25"/>
<dbReference type="InterPro" id="IPR005240">
    <property type="entry name" value="DUF389"/>
</dbReference>
<dbReference type="OrthoDB" id="9790659at2"/>
<keyword evidence="1" id="KW-0812">Transmembrane</keyword>
<keyword evidence="1" id="KW-0472">Membrane</keyword>
<evidence type="ECO:0008006" key="4">
    <source>
        <dbReference type="Google" id="ProtNLM"/>
    </source>
</evidence>
<dbReference type="EMBL" id="CP003746">
    <property type="protein sequence ID" value="AFV00210.1"/>
    <property type="molecule type" value="Genomic_DNA"/>
</dbReference>
<feature type="transmembrane region" description="Helical" evidence="1">
    <location>
        <begin position="379"/>
        <end position="400"/>
    </location>
</feature>
<evidence type="ECO:0000313" key="3">
    <source>
        <dbReference type="Proteomes" id="UP000000466"/>
    </source>
</evidence>
<dbReference type="Pfam" id="PF04087">
    <property type="entry name" value="DUF389"/>
    <property type="match status" value="1"/>
</dbReference>